<dbReference type="InterPro" id="IPR036770">
    <property type="entry name" value="Ankyrin_rpt-contain_sf"/>
</dbReference>
<dbReference type="Gene3D" id="1.25.40.20">
    <property type="entry name" value="Ankyrin repeat-containing domain"/>
    <property type="match status" value="2"/>
</dbReference>
<dbReference type="GO" id="GO:0006396">
    <property type="term" value="P:RNA processing"/>
    <property type="evidence" value="ECO:0007669"/>
    <property type="project" value="TreeGrafter"/>
</dbReference>
<protein>
    <submittedName>
        <fullName evidence="4">Ankyrin</fullName>
    </submittedName>
</protein>
<evidence type="ECO:0000256" key="1">
    <source>
        <dbReference type="ARBA" id="ARBA00022737"/>
    </source>
</evidence>
<dbReference type="PANTHER" id="PTHR24141:SF1">
    <property type="entry name" value="2-5A-DEPENDENT RIBONUCLEASE"/>
    <property type="match status" value="1"/>
</dbReference>
<comment type="caution">
    <text evidence="4">The sequence shown here is derived from an EMBL/GenBank/DDBJ whole genome shotgun (WGS) entry which is preliminary data.</text>
</comment>
<dbReference type="Pfam" id="PF00023">
    <property type="entry name" value="Ank"/>
    <property type="match status" value="1"/>
</dbReference>
<dbReference type="Pfam" id="PF12796">
    <property type="entry name" value="Ank_2"/>
    <property type="match status" value="1"/>
</dbReference>
<dbReference type="SMART" id="SM00248">
    <property type="entry name" value="ANK"/>
    <property type="match status" value="6"/>
</dbReference>
<reference evidence="4 5" key="2">
    <citation type="submission" date="2016-08" db="EMBL/GenBank/DDBJ databases">
        <title>Pervasive Adenine N6-methylation of Active Genes in Fungi.</title>
        <authorList>
            <consortium name="DOE Joint Genome Institute"/>
            <person name="Mondo S.J."/>
            <person name="Dannebaum R.O."/>
            <person name="Kuo R.C."/>
            <person name="Labutti K."/>
            <person name="Haridas S."/>
            <person name="Kuo A."/>
            <person name="Salamov A."/>
            <person name="Ahrendt S.R."/>
            <person name="Lipzen A."/>
            <person name="Sullivan W."/>
            <person name="Andreopoulos W.B."/>
            <person name="Clum A."/>
            <person name="Lindquist E."/>
            <person name="Daum C."/>
            <person name="Ramamoorthy G.K."/>
            <person name="Gryganskyi A."/>
            <person name="Culley D."/>
            <person name="Magnuson J.K."/>
            <person name="James T.Y."/>
            <person name="O'Malley M.A."/>
            <person name="Stajich J.E."/>
            <person name="Spatafora J.W."/>
            <person name="Visel A."/>
            <person name="Grigoriev I.V."/>
        </authorList>
    </citation>
    <scope>NUCLEOTIDE SEQUENCE [LARGE SCALE GENOMIC DNA]</scope>
    <source>
        <strain evidence="4 5">S4</strain>
    </source>
</reference>
<sequence>MQYEEFEKKLISKLLKNDKKCINIIEDNAKAVNNYLKNEEKPIHIKSLVSKLNDIIINELNKFKYIEKVLKHELFTEILKEFRESNILIRAIKNKKRDAVKWLMTMDINYFVQDENGVTALMEAAANSNYLFVVKEILEKNEEVVDITDNNDSNVLFYVTDEKIFSLLYNSKADFNHINKDSDTVLIKCCRRRFCPNFEKILNRTDNINHVNSRGKTAAMYLVENGRAEELKALCRLYPNLNYKNKDNKSALTILIDQFKDIYANDRFICMEDYVCTMIILMLNDCDFNAPIDKEGNTPIMFFIMAGDYFTSTLLLEKCKNLDLSIKNEHGISASYLLFWTDSNEKTFRQKILFHDTFDNDYIDNDNNNLIMHFLARGQINEEYTIALQKRKVKNHVNNKNENEIIIATKLGLLTDERLFDGNDVNQQDFNGNTALHYAIKLKDKYVINMLAYHKADPNIKNEQGLSAF</sequence>
<dbReference type="PANTHER" id="PTHR24141">
    <property type="entry name" value="2-5A-DEPENDENT RIBONUCLEASE"/>
    <property type="match status" value="1"/>
</dbReference>
<dbReference type="EMBL" id="MCFG01000152">
    <property type="protein sequence ID" value="ORX80197.1"/>
    <property type="molecule type" value="Genomic_DNA"/>
</dbReference>
<keyword evidence="5" id="KW-1185">Reference proteome</keyword>
<evidence type="ECO:0000313" key="5">
    <source>
        <dbReference type="Proteomes" id="UP000193944"/>
    </source>
</evidence>
<dbReference type="PROSITE" id="PS50297">
    <property type="entry name" value="ANK_REP_REGION"/>
    <property type="match status" value="1"/>
</dbReference>
<dbReference type="GO" id="GO:0003723">
    <property type="term" value="F:RNA binding"/>
    <property type="evidence" value="ECO:0007669"/>
    <property type="project" value="TreeGrafter"/>
</dbReference>
<dbReference type="STRING" id="1754192.A0A1Y1X317"/>
<accession>A0A1Y1X317</accession>
<dbReference type="GO" id="GO:0004540">
    <property type="term" value="F:RNA nuclease activity"/>
    <property type="evidence" value="ECO:0007669"/>
    <property type="project" value="TreeGrafter"/>
</dbReference>
<proteinExistence type="predicted"/>
<dbReference type="SUPFAM" id="SSF48403">
    <property type="entry name" value="Ankyrin repeat"/>
    <property type="match status" value="2"/>
</dbReference>
<dbReference type="AlphaFoldDB" id="A0A1Y1X317"/>
<dbReference type="InterPro" id="IPR002110">
    <property type="entry name" value="Ankyrin_rpt"/>
</dbReference>
<organism evidence="4 5">
    <name type="scientific">Anaeromyces robustus</name>
    <dbReference type="NCBI Taxonomy" id="1754192"/>
    <lineage>
        <taxon>Eukaryota</taxon>
        <taxon>Fungi</taxon>
        <taxon>Fungi incertae sedis</taxon>
        <taxon>Chytridiomycota</taxon>
        <taxon>Chytridiomycota incertae sedis</taxon>
        <taxon>Neocallimastigomycetes</taxon>
        <taxon>Neocallimastigales</taxon>
        <taxon>Neocallimastigaceae</taxon>
        <taxon>Anaeromyces</taxon>
    </lineage>
</organism>
<evidence type="ECO:0000313" key="4">
    <source>
        <dbReference type="EMBL" id="ORX80197.1"/>
    </source>
</evidence>
<evidence type="ECO:0000256" key="3">
    <source>
        <dbReference type="PROSITE-ProRule" id="PRU00023"/>
    </source>
</evidence>
<dbReference type="PROSITE" id="PS50088">
    <property type="entry name" value="ANK_REPEAT"/>
    <property type="match status" value="1"/>
</dbReference>
<name>A0A1Y1X317_9FUNG</name>
<keyword evidence="1" id="KW-0677">Repeat</keyword>
<gene>
    <name evidence="4" type="ORF">BCR32DRAFT_245777</name>
</gene>
<dbReference type="Proteomes" id="UP000193944">
    <property type="component" value="Unassembled WGS sequence"/>
</dbReference>
<keyword evidence="2 3" id="KW-0040">ANK repeat</keyword>
<evidence type="ECO:0000256" key="2">
    <source>
        <dbReference type="ARBA" id="ARBA00023043"/>
    </source>
</evidence>
<dbReference type="OrthoDB" id="10040922at2759"/>
<feature type="repeat" description="ANK" evidence="3">
    <location>
        <begin position="431"/>
        <end position="463"/>
    </location>
</feature>
<reference evidence="4 5" key="1">
    <citation type="submission" date="2016-08" db="EMBL/GenBank/DDBJ databases">
        <title>A Parts List for Fungal Cellulosomes Revealed by Comparative Genomics.</title>
        <authorList>
            <consortium name="DOE Joint Genome Institute"/>
            <person name="Haitjema C.H."/>
            <person name="Gilmore S.P."/>
            <person name="Henske J.K."/>
            <person name="Solomon K.V."/>
            <person name="De Groot R."/>
            <person name="Kuo A."/>
            <person name="Mondo S.J."/>
            <person name="Salamov A.A."/>
            <person name="Labutti K."/>
            <person name="Zhao Z."/>
            <person name="Chiniquy J."/>
            <person name="Barry K."/>
            <person name="Brewer H.M."/>
            <person name="Purvine S.O."/>
            <person name="Wright A.T."/>
            <person name="Boxma B."/>
            <person name="Van Alen T."/>
            <person name="Hackstein J.H."/>
            <person name="Baker S.E."/>
            <person name="Grigoriev I.V."/>
            <person name="O'Malley M.A."/>
        </authorList>
    </citation>
    <scope>NUCLEOTIDE SEQUENCE [LARGE SCALE GENOMIC DNA]</scope>
    <source>
        <strain evidence="4 5">S4</strain>
    </source>
</reference>